<sequence>MLHYKQQGYGLIVLLLVLIAAAGSALTAKIYQQSKQKQRQDELIVETLHQTRMATMRYYQQNGHWPAQPIPDLAVSYVESLTLVAGSEPALRIKLFSQNRVERVQPYLAASWVSGDELWLRLLTEPVANAANRPDDQSDWVNRADNGTGIENTSFETMNTALDMAGFDLNGLQQLDSEQLNVNEINSGAFNTTTLTGNAATNQDAISLNVQVDHLQSQSMRATVADIDRIQAMAMQVTHGANVGNWQQSQIRMLDTEASNSVFQQVTVDVLDTANFTAAELDTNTLQANEGNVNSAQVNTLTANSVSASNMLSSAVNTTSSVVLQAEVERLNAVGLVTVDDTVHIAGVNADNIENVGAELTGLYHNLWACMHENRWCEAPMPPNLSMQSCQGCSQEQRQENFTASISVNLSECVHGCDLQLSADGATGQCEPASIPPLQSGSSTCTVNKQLGAGEAWQKLVRISAQNNKRASMQSDIYAFVSWQRTLGNCPSFSESEPIYGFTPMQFTTLTYPETTPGNRAQVSKSGTGCTDWGTQWFCNGTADCNANGEWENVIGFCSCQ</sequence>
<dbReference type="EMBL" id="PIPJ01000003">
    <property type="protein sequence ID" value="RUO21250.1"/>
    <property type="molecule type" value="Genomic_DNA"/>
</dbReference>
<accession>A0A432VX43</accession>
<comment type="caution">
    <text evidence="1">The sequence shown here is derived from an EMBL/GenBank/DDBJ whole genome shotgun (WGS) entry which is preliminary data.</text>
</comment>
<name>A0A432VX43_9GAMM</name>
<organism evidence="1 2">
    <name type="scientific">Aliidiomarina iranensis</name>
    <dbReference type="NCBI Taxonomy" id="1434071"/>
    <lineage>
        <taxon>Bacteria</taxon>
        <taxon>Pseudomonadati</taxon>
        <taxon>Pseudomonadota</taxon>
        <taxon>Gammaproteobacteria</taxon>
        <taxon>Alteromonadales</taxon>
        <taxon>Idiomarinaceae</taxon>
        <taxon>Aliidiomarina</taxon>
    </lineage>
</organism>
<dbReference type="Proteomes" id="UP000288395">
    <property type="component" value="Unassembled WGS sequence"/>
</dbReference>
<dbReference type="RefSeq" id="WP_126766927.1">
    <property type="nucleotide sequence ID" value="NZ_PIPJ01000003.1"/>
</dbReference>
<protein>
    <submittedName>
        <fullName evidence="1">Uncharacterized protein</fullName>
    </submittedName>
</protein>
<evidence type="ECO:0000313" key="1">
    <source>
        <dbReference type="EMBL" id="RUO21250.1"/>
    </source>
</evidence>
<proteinExistence type="predicted"/>
<dbReference type="AlphaFoldDB" id="A0A432VX43"/>
<gene>
    <name evidence="1" type="ORF">CWE08_06620</name>
</gene>
<reference evidence="2" key="1">
    <citation type="journal article" date="2018" name="Front. Microbiol.">
        <title>Genome-Based Analysis Reveals the Taxonomy and Diversity of the Family Idiomarinaceae.</title>
        <authorList>
            <person name="Liu Y."/>
            <person name="Lai Q."/>
            <person name="Shao Z."/>
        </authorList>
    </citation>
    <scope>NUCLEOTIDE SEQUENCE [LARGE SCALE GENOMIC DNA]</scope>
    <source>
        <strain evidence="2">GBPy7</strain>
    </source>
</reference>
<dbReference type="OrthoDB" id="6396831at2"/>
<keyword evidence="2" id="KW-1185">Reference proteome</keyword>
<evidence type="ECO:0000313" key="2">
    <source>
        <dbReference type="Proteomes" id="UP000288395"/>
    </source>
</evidence>